<reference evidence="1 2" key="1">
    <citation type="journal article" date="2011" name="Science">
        <title>The Selaginella genome identifies genetic changes associated with the evolution of vascular plants.</title>
        <authorList>
            <person name="Banks J.A."/>
            <person name="Nishiyama T."/>
            <person name="Hasebe M."/>
            <person name="Bowman J.L."/>
            <person name="Gribskov M."/>
            <person name="dePamphilis C."/>
            <person name="Albert V.A."/>
            <person name="Aono N."/>
            <person name="Aoyama T."/>
            <person name="Ambrose B.A."/>
            <person name="Ashton N.W."/>
            <person name="Axtell M.J."/>
            <person name="Barker E."/>
            <person name="Barker M.S."/>
            <person name="Bennetzen J.L."/>
            <person name="Bonawitz N.D."/>
            <person name="Chapple C."/>
            <person name="Cheng C."/>
            <person name="Correa L.G."/>
            <person name="Dacre M."/>
            <person name="DeBarry J."/>
            <person name="Dreyer I."/>
            <person name="Elias M."/>
            <person name="Engstrom E.M."/>
            <person name="Estelle M."/>
            <person name="Feng L."/>
            <person name="Finet C."/>
            <person name="Floyd S.K."/>
            <person name="Frommer W.B."/>
            <person name="Fujita T."/>
            <person name="Gramzow L."/>
            <person name="Gutensohn M."/>
            <person name="Harholt J."/>
            <person name="Hattori M."/>
            <person name="Heyl A."/>
            <person name="Hirai T."/>
            <person name="Hiwatashi Y."/>
            <person name="Ishikawa M."/>
            <person name="Iwata M."/>
            <person name="Karol K.G."/>
            <person name="Koehler B."/>
            <person name="Kolukisaoglu U."/>
            <person name="Kubo M."/>
            <person name="Kurata T."/>
            <person name="Lalonde S."/>
            <person name="Li K."/>
            <person name="Li Y."/>
            <person name="Litt A."/>
            <person name="Lyons E."/>
            <person name="Manning G."/>
            <person name="Maruyama T."/>
            <person name="Michael T.P."/>
            <person name="Mikami K."/>
            <person name="Miyazaki S."/>
            <person name="Morinaga S."/>
            <person name="Murata T."/>
            <person name="Mueller-Roeber B."/>
            <person name="Nelson D.R."/>
            <person name="Obara M."/>
            <person name="Oguri Y."/>
            <person name="Olmstead R.G."/>
            <person name="Onodera N."/>
            <person name="Petersen B.L."/>
            <person name="Pils B."/>
            <person name="Prigge M."/>
            <person name="Rensing S.A."/>
            <person name="Riano-Pachon D.M."/>
            <person name="Roberts A.W."/>
            <person name="Sato Y."/>
            <person name="Scheller H.V."/>
            <person name="Schulz B."/>
            <person name="Schulz C."/>
            <person name="Shakirov E.V."/>
            <person name="Shibagaki N."/>
            <person name="Shinohara N."/>
            <person name="Shippen D.E."/>
            <person name="Soerensen I."/>
            <person name="Sotooka R."/>
            <person name="Sugimoto N."/>
            <person name="Sugita M."/>
            <person name="Sumikawa N."/>
            <person name="Tanurdzic M."/>
            <person name="Theissen G."/>
            <person name="Ulvskov P."/>
            <person name="Wakazuki S."/>
            <person name="Weng J.K."/>
            <person name="Willats W.W."/>
            <person name="Wipf D."/>
            <person name="Wolf P.G."/>
            <person name="Yang L."/>
            <person name="Zimmer A.D."/>
            <person name="Zhu Q."/>
            <person name="Mitros T."/>
            <person name="Hellsten U."/>
            <person name="Loque D."/>
            <person name="Otillar R."/>
            <person name="Salamov A."/>
            <person name="Schmutz J."/>
            <person name="Shapiro H."/>
            <person name="Lindquist E."/>
            <person name="Lucas S."/>
            <person name="Rokhsar D."/>
            <person name="Grigoriev I.V."/>
        </authorList>
    </citation>
    <scope>NUCLEOTIDE SEQUENCE [LARGE SCALE GENOMIC DNA]</scope>
</reference>
<dbReference type="KEGG" id="smo:SELMODRAFT_415890"/>
<dbReference type="PANTHER" id="PTHR37383:SF1">
    <property type="entry name" value="OS01G0694200 PROTEIN"/>
    <property type="match status" value="1"/>
</dbReference>
<organism evidence="2">
    <name type="scientific">Selaginella moellendorffii</name>
    <name type="common">Spikemoss</name>
    <dbReference type="NCBI Taxonomy" id="88036"/>
    <lineage>
        <taxon>Eukaryota</taxon>
        <taxon>Viridiplantae</taxon>
        <taxon>Streptophyta</taxon>
        <taxon>Embryophyta</taxon>
        <taxon>Tracheophyta</taxon>
        <taxon>Lycopodiopsida</taxon>
        <taxon>Selaginellales</taxon>
        <taxon>Selaginellaceae</taxon>
        <taxon>Selaginella</taxon>
    </lineage>
</organism>
<dbReference type="Gramene" id="EFJ23454">
    <property type="protein sequence ID" value="EFJ23454"/>
    <property type="gene ID" value="SELMODRAFT_415890"/>
</dbReference>
<accession>D8RXK3</accession>
<dbReference type="STRING" id="88036.D8RXK3"/>
<dbReference type="AlphaFoldDB" id="D8RXK3"/>
<keyword evidence="2" id="KW-1185">Reference proteome</keyword>
<sequence length="594" mass="63630">MRACRLGVVDPSNSVARLLLEPFDKAVAAAILSDNLSSCLLLPLLADPGSSNPSSPISSRPSYKRLKAPGCSDACFLRAQVRGSHAGSPTIDGVALQFGQFSSPAPCRHHSFFLVASPSPGTTGSCTDLRAWCCDTIDTTRQVPLEAGGFGGSSSPRMAARLDIPHMGVKMVASVNFIALHSPVAGKVWLFAAKLQDPKAGDSSGSLLLLSCALLDCSAAPVYSIHLSMQHLLIGEIGRVRVFPLRPLVKGRSLSARQKLAIDSTVAALPPPCGDDNKQAATRVHAPLNGLYEKYLFNSVVVKKNGFRDLSQDDSSSLDDEFVPEVGKCGDKDCDHRAAKSSPNHQKNGVMSLKHCEEAAVQAIREAQQSISVALTGMEQVVAIHPLSATAFLALDSSGKLQLMSFKRSIFAKGRARSSKSAVVRVDTRSVEVPFRVSSLAVVPCATDTGGVRTLWLSDGKNSVYVLAVPEDMHSVDGAIAPRGCMRGVCITAGSASRICESSKLKSMLRIFFMITSCWCKQASQRARTIDGGEAESSSNYPTLPLVLAMELSRVLRTDKVRELAFWGTRMITTTKRKECVSDREHGNLSKFLL</sequence>
<dbReference type="PANTHER" id="PTHR37383">
    <property type="entry name" value="OS01G0694200 PROTEIN"/>
    <property type="match status" value="1"/>
</dbReference>
<name>D8RXK3_SELML</name>
<gene>
    <name evidence="1" type="ORF">SELMODRAFT_415890</name>
</gene>
<protein>
    <submittedName>
        <fullName evidence="1">Uncharacterized protein</fullName>
    </submittedName>
</protein>
<dbReference type="EMBL" id="GL377593">
    <property type="protein sequence ID" value="EFJ23454.1"/>
    <property type="molecule type" value="Genomic_DNA"/>
</dbReference>
<dbReference type="Proteomes" id="UP000001514">
    <property type="component" value="Unassembled WGS sequence"/>
</dbReference>
<proteinExistence type="predicted"/>
<evidence type="ECO:0000313" key="1">
    <source>
        <dbReference type="EMBL" id="EFJ23454.1"/>
    </source>
</evidence>
<evidence type="ECO:0000313" key="2">
    <source>
        <dbReference type="Proteomes" id="UP000001514"/>
    </source>
</evidence>
<dbReference type="eggNOG" id="ENOG502QVNT">
    <property type="taxonomic scope" value="Eukaryota"/>
</dbReference>
<dbReference type="HOGENOM" id="CLU_523170_0_0_1"/>
<dbReference type="InParanoid" id="D8RXK3"/>